<evidence type="ECO:0000256" key="1">
    <source>
        <dbReference type="SAM" id="MobiDB-lite"/>
    </source>
</evidence>
<sequence>MSERDYNTVRNLPLCQLSDPKYLYLLREFAGHMAPPCVAEALMKWLRETLIYSKTQLLPPDKSRPPERCRDEKSNKSAPP</sequence>
<feature type="compositionally biased region" description="Basic and acidic residues" evidence="1">
    <location>
        <begin position="61"/>
        <end position="80"/>
    </location>
</feature>
<evidence type="ECO:0000313" key="5">
    <source>
        <dbReference type="Proteomes" id="UP000281372"/>
    </source>
</evidence>
<comment type="caution">
    <text evidence="2">The sequence shown here is derived from an EMBL/GenBank/DDBJ whole genome shotgun (WGS) entry which is preliminary data.</text>
</comment>
<dbReference type="AlphaFoldDB" id="A0A0P9NMA2"/>
<dbReference type="Proteomes" id="UP000050564">
    <property type="component" value="Unassembled WGS sequence"/>
</dbReference>
<evidence type="ECO:0000313" key="2">
    <source>
        <dbReference type="EMBL" id="KPW72343.1"/>
    </source>
</evidence>
<reference evidence="3 5" key="2">
    <citation type="submission" date="2018-08" db="EMBL/GenBank/DDBJ databases">
        <title>Recombination of ecologically and evolutionarily significant loci maintains genetic cohesion in the Pseudomonas syringae species complex.</title>
        <authorList>
            <person name="Dillon M."/>
            <person name="Thakur S."/>
            <person name="Almeida R.N.D."/>
            <person name="Weir B.S."/>
            <person name="Guttman D.S."/>
        </authorList>
    </citation>
    <scope>NUCLEOTIDE SEQUENCE [LARGE SCALE GENOMIC DNA]</scope>
    <source>
        <strain evidence="3 5">ICMP 2821</strain>
    </source>
</reference>
<dbReference type="PATRIC" id="fig|86840.3.peg.4780"/>
<name>A0A0P9NMA2_PSECA</name>
<dbReference type="EMBL" id="RBOW01000132">
    <property type="protein sequence ID" value="RMN39416.1"/>
    <property type="molecule type" value="Genomic_DNA"/>
</dbReference>
<organism evidence="2 4">
    <name type="scientific">Pseudomonas cannabina</name>
    <dbReference type="NCBI Taxonomy" id="86840"/>
    <lineage>
        <taxon>Bacteria</taxon>
        <taxon>Pseudomonadati</taxon>
        <taxon>Pseudomonadota</taxon>
        <taxon>Gammaproteobacteria</taxon>
        <taxon>Pseudomonadales</taxon>
        <taxon>Pseudomonadaceae</taxon>
        <taxon>Pseudomonas</taxon>
    </lineage>
</organism>
<protein>
    <submittedName>
        <fullName evidence="2">Uncharacterized protein</fullName>
    </submittedName>
</protein>
<feature type="region of interest" description="Disordered" evidence="1">
    <location>
        <begin position="56"/>
        <end position="80"/>
    </location>
</feature>
<dbReference type="EMBL" id="LJPX01000339">
    <property type="protein sequence ID" value="KPW72343.1"/>
    <property type="molecule type" value="Genomic_DNA"/>
</dbReference>
<evidence type="ECO:0000313" key="4">
    <source>
        <dbReference type="Proteomes" id="UP000050564"/>
    </source>
</evidence>
<accession>A0A0P9NMA2</accession>
<reference evidence="2 4" key="1">
    <citation type="submission" date="2015-09" db="EMBL/GenBank/DDBJ databases">
        <title>Genome announcement of multiple Pseudomonas syringae strains.</title>
        <authorList>
            <person name="Thakur S."/>
            <person name="Wang P.W."/>
            <person name="Gong Y."/>
            <person name="Weir B.S."/>
            <person name="Guttman D.S."/>
        </authorList>
    </citation>
    <scope>NUCLEOTIDE SEQUENCE [LARGE SCALE GENOMIC DNA]</scope>
    <source>
        <strain evidence="2 4">ICMP2823</strain>
    </source>
</reference>
<evidence type="ECO:0000313" key="3">
    <source>
        <dbReference type="EMBL" id="RMN39416.1"/>
    </source>
</evidence>
<dbReference type="Proteomes" id="UP000281372">
    <property type="component" value="Unassembled WGS sequence"/>
</dbReference>
<gene>
    <name evidence="2" type="ORF">ALO81_200370</name>
    <name evidence="3" type="ORF">ALQ64_200038</name>
</gene>
<proteinExistence type="predicted"/>